<dbReference type="SUPFAM" id="SSF53383">
    <property type="entry name" value="PLP-dependent transferases"/>
    <property type="match status" value="1"/>
</dbReference>
<protein>
    <submittedName>
        <fullName evidence="10">Cysteine desulfurase</fullName>
        <ecNumber evidence="10">2.8.1.7</ecNumber>
    </submittedName>
</protein>
<proteinExistence type="inferred from homology"/>
<evidence type="ECO:0000256" key="4">
    <source>
        <dbReference type="ARBA" id="ARBA00022723"/>
    </source>
</evidence>
<keyword evidence="3 10" id="KW-0808">Transferase</keyword>
<dbReference type="Gene3D" id="1.10.260.50">
    <property type="match status" value="1"/>
</dbReference>
<evidence type="ECO:0000256" key="2">
    <source>
        <dbReference type="ARBA" id="ARBA00006490"/>
    </source>
</evidence>
<evidence type="ECO:0000256" key="1">
    <source>
        <dbReference type="ARBA" id="ARBA00001933"/>
    </source>
</evidence>
<organism evidence="10 11">
    <name type="scientific">Suttonella indologenes</name>
    <dbReference type="NCBI Taxonomy" id="13276"/>
    <lineage>
        <taxon>Bacteria</taxon>
        <taxon>Pseudomonadati</taxon>
        <taxon>Pseudomonadota</taxon>
        <taxon>Gammaproteobacteria</taxon>
        <taxon>Cardiobacteriales</taxon>
        <taxon>Cardiobacteriaceae</taxon>
        <taxon>Suttonella</taxon>
    </lineage>
</organism>
<dbReference type="InterPro" id="IPR016454">
    <property type="entry name" value="Cysteine_dSase"/>
</dbReference>
<sequence length="381" mass="40224">MTDWAYFDYSASTPPDARVLARFQECAQRYFANSGAAHDLGLAAKRIVEQSRQEFAQAIGAQAAEIVFTSGATEADNLALKGACLYQGAKNPRLISLQSEHKAVIDTAGALAAAGVAVEFLPVQTSGLLDLALLEQALQAKPTTLVSVMAVNNETGVVQPLAAIAQLAHRYGAKLHVDAAQALGKMAVDVRAWDADAVSFSGHKVYAPQGIGALYVRRMPKMRLAAQLHGGGQERSRRSGTLPLPLIAAFAQAVQLSAQELPSRSALVRAYAEKLLAALPAVMQHNGNRDWDFALEKGGALPHILSIDTARPAAEVLAAANAAKLALSAGSACQSAADEGSHVLQAMGLQAAANRSIRISLSHLTQAAEIERLVQFLQELR</sequence>
<evidence type="ECO:0000256" key="8">
    <source>
        <dbReference type="ARBA" id="ARBA00050776"/>
    </source>
</evidence>
<evidence type="ECO:0000256" key="3">
    <source>
        <dbReference type="ARBA" id="ARBA00022679"/>
    </source>
</evidence>
<dbReference type="InterPro" id="IPR015421">
    <property type="entry name" value="PyrdxlP-dep_Trfase_major"/>
</dbReference>
<keyword evidence="5" id="KW-0663">Pyridoxal phosphate</keyword>
<dbReference type="PANTHER" id="PTHR11601">
    <property type="entry name" value="CYSTEINE DESULFURYLASE FAMILY MEMBER"/>
    <property type="match status" value="1"/>
</dbReference>
<dbReference type="Gene3D" id="3.40.640.10">
    <property type="entry name" value="Type I PLP-dependent aspartate aminotransferase-like (Major domain)"/>
    <property type="match status" value="1"/>
</dbReference>
<evidence type="ECO:0000313" key="10">
    <source>
        <dbReference type="EMBL" id="SUO92016.1"/>
    </source>
</evidence>
<comment type="similarity">
    <text evidence="2">Belongs to the class-V pyridoxal-phosphate-dependent aminotransferase family. NifS/IscS subfamily.</text>
</comment>
<dbReference type="EMBL" id="UHIA01000003">
    <property type="protein sequence ID" value="SUO92016.1"/>
    <property type="molecule type" value="Genomic_DNA"/>
</dbReference>
<evidence type="ECO:0000256" key="6">
    <source>
        <dbReference type="ARBA" id="ARBA00023004"/>
    </source>
</evidence>
<dbReference type="GO" id="GO:0031071">
    <property type="term" value="F:cysteine desulfurase activity"/>
    <property type="evidence" value="ECO:0007669"/>
    <property type="project" value="UniProtKB-EC"/>
</dbReference>
<dbReference type="RefSeq" id="WP_115217655.1">
    <property type="nucleotide sequence ID" value="NZ_UHIA01000003.1"/>
</dbReference>
<keyword evidence="4" id="KW-0479">Metal-binding</keyword>
<comment type="catalytic activity">
    <reaction evidence="8">
        <text>(sulfur carrier)-H + L-cysteine = (sulfur carrier)-SH + L-alanine</text>
        <dbReference type="Rhea" id="RHEA:43892"/>
        <dbReference type="Rhea" id="RHEA-COMP:14737"/>
        <dbReference type="Rhea" id="RHEA-COMP:14739"/>
        <dbReference type="ChEBI" id="CHEBI:29917"/>
        <dbReference type="ChEBI" id="CHEBI:35235"/>
        <dbReference type="ChEBI" id="CHEBI:57972"/>
        <dbReference type="ChEBI" id="CHEBI:64428"/>
        <dbReference type="EC" id="2.8.1.7"/>
    </reaction>
</comment>
<gene>
    <name evidence="10" type="primary">iscS_1</name>
    <name evidence="10" type="ORF">NCTC10717_00350</name>
</gene>
<dbReference type="Pfam" id="PF00266">
    <property type="entry name" value="Aminotran_5"/>
    <property type="match status" value="1"/>
</dbReference>
<name>A0A380MIM8_9GAMM</name>
<feature type="domain" description="Aminotransferase class V" evidence="9">
    <location>
        <begin position="6"/>
        <end position="373"/>
    </location>
</feature>
<dbReference type="InterPro" id="IPR015424">
    <property type="entry name" value="PyrdxlP-dep_Trfase"/>
</dbReference>
<evidence type="ECO:0000256" key="7">
    <source>
        <dbReference type="ARBA" id="ARBA00023014"/>
    </source>
</evidence>
<dbReference type="GO" id="GO:0046872">
    <property type="term" value="F:metal ion binding"/>
    <property type="evidence" value="ECO:0007669"/>
    <property type="project" value="UniProtKB-KW"/>
</dbReference>
<dbReference type="InterPro" id="IPR000192">
    <property type="entry name" value="Aminotrans_V_dom"/>
</dbReference>
<evidence type="ECO:0000256" key="5">
    <source>
        <dbReference type="ARBA" id="ARBA00022898"/>
    </source>
</evidence>
<dbReference type="GO" id="GO:0051536">
    <property type="term" value="F:iron-sulfur cluster binding"/>
    <property type="evidence" value="ECO:0007669"/>
    <property type="project" value="UniProtKB-KW"/>
</dbReference>
<keyword evidence="6" id="KW-0408">Iron</keyword>
<dbReference type="Proteomes" id="UP000254575">
    <property type="component" value="Unassembled WGS sequence"/>
</dbReference>
<dbReference type="AlphaFoldDB" id="A0A380MIM8"/>
<dbReference type="OrthoDB" id="9808002at2"/>
<accession>A0A380MIM8</accession>
<keyword evidence="7" id="KW-0411">Iron-sulfur</keyword>
<dbReference type="PANTHER" id="PTHR11601:SF34">
    <property type="entry name" value="CYSTEINE DESULFURASE"/>
    <property type="match status" value="1"/>
</dbReference>
<dbReference type="PIRSF" id="PIRSF005572">
    <property type="entry name" value="NifS"/>
    <property type="match status" value="1"/>
</dbReference>
<evidence type="ECO:0000313" key="11">
    <source>
        <dbReference type="Proteomes" id="UP000254575"/>
    </source>
</evidence>
<reference evidence="10 11" key="1">
    <citation type="submission" date="2018-06" db="EMBL/GenBank/DDBJ databases">
        <authorList>
            <consortium name="Pathogen Informatics"/>
            <person name="Doyle S."/>
        </authorList>
    </citation>
    <scope>NUCLEOTIDE SEQUENCE [LARGE SCALE GENOMIC DNA]</scope>
    <source>
        <strain evidence="10 11">NCTC10717</strain>
    </source>
</reference>
<dbReference type="Gene3D" id="3.90.1150.10">
    <property type="entry name" value="Aspartate Aminotransferase, domain 1"/>
    <property type="match status" value="1"/>
</dbReference>
<evidence type="ECO:0000259" key="9">
    <source>
        <dbReference type="Pfam" id="PF00266"/>
    </source>
</evidence>
<keyword evidence="11" id="KW-1185">Reference proteome</keyword>
<comment type="cofactor">
    <cofactor evidence="1">
        <name>pyridoxal 5'-phosphate</name>
        <dbReference type="ChEBI" id="CHEBI:597326"/>
    </cofactor>
</comment>
<dbReference type="EC" id="2.8.1.7" evidence="10"/>
<dbReference type="InterPro" id="IPR015422">
    <property type="entry name" value="PyrdxlP-dep_Trfase_small"/>
</dbReference>